<gene>
    <name evidence="1" type="ORF">RCOM_0547640</name>
</gene>
<name>B9SX49_RICCO</name>
<organism evidence="1 2">
    <name type="scientific">Ricinus communis</name>
    <name type="common">Castor bean</name>
    <dbReference type="NCBI Taxonomy" id="3988"/>
    <lineage>
        <taxon>Eukaryota</taxon>
        <taxon>Viridiplantae</taxon>
        <taxon>Streptophyta</taxon>
        <taxon>Embryophyta</taxon>
        <taxon>Tracheophyta</taxon>
        <taxon>Spermatophyta</taxon>
        <taxon>Magnoliopsida</taxon>
        <taxon>eudicotyledons</taxon>
        <taxon>Gunneridae</taxon>
        <taxon>Pentapetalae</taxon>
        <taxon>rosids</taxon>
        <taxon>fabids</taxon>
        <taxon>Malpighiales</taxon>
        <taxon>Euphorbiaceae</taxon>
        <taxon>Acalyphoideae</taxon>
        <taxon>Acalypheae</taxon>
        <taxon>Ricinus</taxon>
    </lineage>
</organism>
<dbReference type="Proteomes" id="UP000008311">
    <property type="component" value="Unassembled WGS sequence"/>
</dbReference>
<dbReference type="InParanoid" id="B9SX49"/>
<keyword evidence="2" id="KW-1185">Reference proteome</keyword>
<protein>
    <submittedName>
        <fullName evidence="1">Uncharacterized protein</fullName>
    </submittedName>
</protein>
<evidence type="ECO:0000313" key="1">
    <source>
        <dbReference type="EMBL" id="EEF31798.1"/>
    </source>
</evidence>
<reference evidence="2" key="1">
    <citation type="journal article" date="2010" name="Nat. Biotechnol.">
        <title>Draft genome sequence of the oilseed species Ricinus communis.</title>
        <authorList>
            <person name="Chan A.P."/>
            <person name="Crabtree J."/>
            <person name="Zhao Q."/>
            <person name="Lorenzi H."/>
            <person name="Orvis J."/>
            <person name="Puiu D."/>
            <person name="Melake-Berhan A."/>
            <person name="Jones K.M."/>
            <person name="Redman J."/>
            <person name="Chen G."/>
            <person name="Cahoon E.B."/>
            <person name="Gedil M."/>
            <person name="Stanke M."/>
            <person name="Haas B.J."/>
            <person name="Wortman J.R."/>
            <person name="Fraser-Liggett C.M."/>
            <person name="Ravel J."/>
            <person name="Rabinowicz P.D."/>
        </authorList>
    </citation>
    <scope>NUCLEOTIDE SEQUENCE [LARGE SCALE GENOMIC DNA]</scope>
    <source>
        <strain evidence="2">cv. Hale</strain>
    </source>
</reference>
<proteinExistence type="predicted"/>
<accession>B9SX49</accession>
<dbReference type="AlphaFoldDB" id="B9SX49"/>
<sequence>MNFHVPINMGVIWGEATSVFILPRFDCTNIADSDIPKKVVCDIWKDGLWQLPDPIGDIIRWKTGTWTPFPVISAWKSMKIPAGTVS</sequence>
<evidence type="ECO:0000313" key="2">
    <source>
        <dbReference type="Proteomes" id="UP000008311"/>
    </source>
</evidence>
<dbReference type="EMBL" id="EQ974217">
    <property type="protein sequence ID" value="EEF31798.1"/>
    <property type="molecule type" value="Genomic_DNA"/>
</dbReference>